<dbReference type="Proteomes" id="UP000006322">
    <property type="component" value="Unassembled WGS sequence"/>
</dbReference>
<comment type="caution">
    <text evidence="1">The sequence shown here is derived from an EMBL/GenBank/DDBJ whole genome shotgun (WGS) entry which is preliminary data.</text>
</comment>
<reference evidence="2" key="1">
    <citation type="journal article" date="2014" name="Environ. Microbiol.">
        <title>Comparative genomics of the marine bacterial genus Glaciecola reveals the high degree of genomic diversity and genomic characteristic for cold adaptation.</title>
        <authorList>
            <person name="Qin Q.L."/>
            <person name="Xie B.B."/>
            <person name="Yu Y."/>
            <person name="Shu Y.L."/>
            <person name="Rong J.C."/>
            <person name="Zhang Y.J."/>
            <person name="Zhao D.L."/>
            <person name="Chen X.L."/>
            <person name="Zhang X.Y."/>
            <person name="Chen B."/>
            <person name="Zhou B.C."/>
            <person name="Zhang Y.Z."/>
        </authorList>
    </citation>
    <scope>NUCLEOTIDE SEQUENCE [LARGE SCALE GENOMIC DNA]</scope>
    <source>
        <strain evidence="2">LMG 21857</strain>
    </source>
</reference>
<dbReference type="EMBL" id="BAER01000057">
    <property type="protein sequence ID" value="GAC33334.1"/>
    <property type="molecule type" value="Genomic_DNA"/>
</dbReference>
<proteinExistence type="predicted"/>
<sequence length="67" mass="6884">MPIRIGGGSGGLNLGADIDVALATTVTLYPGSGDNLFINLFNSAEWVFTLDASDVTSPTLTVTEQAP</sequence>
<evidence type="ECO:0000313" key="2">
    <source>
        <dbReference type="Proteomes" id="UP000006322"/>
    </source>
</evidence>
<keyword evidence="2" id="KW-1185">Reference proteome</keyword>
<gene>
    <name evidence="1" type="ORF">GPLA_2429</name>
</gene>
<dbReference type="RefSeq" id="WP_007105113.1">
    <property type="nucleotide sequence ID" value="NZ_BAER01000057.1"/>
</dbReference>
<organism evidence="1 2">
    <name type="scientific">Paraglaciecola polaris LMG 21857</name>
    <dbReference type="NCBI Taxonomy" id="1129793"/>
    <lineage>
        <taxon>Bacteria</taxon>
        <taxon>Pseudomonadati</taxon>
        <taxon>Pseudomonadota</taxon>
        <taxon>Gammaproteobacteria</taxon>
        <taxon>Alteromonadales</taxon>
        <taxon>Alteromonadaceae</taxon>
        <taxon>Paraglaciecola</taxon>
    </lineage>
</organism>
<protein>
    <submittedName>
        <fullName evidence="1">Uncharacterized protein</fullName>
    </submittedName>
</protein>
<name>K6YKW6_9ALTE</name>
<accession>K6YKW6</accession>
<dbReference type="AlphaFoldDB" id="K6YKW6"/>
<dbReference type="STRING" id="1129793.GPLA_2429"/>
<evidence type="ECO:0000313" key="1">
    <source>
        <dbReference type="EMBL" id="GAC33334.1"/>
    </source>
</evidence>